<name>A0A3M0K2S4_HIRRU</name>
<protein>
    <submittedName>
        <fullName evidence="1">Uncharacterized protein</fullName>
    </submittedName>
</protein>
<dbReference type="Proteomes" id="UP000269221">
    <property type="component" value="Unassembled WGS sequence"/>
</dbReference>
<gene>
    <name evidence="1" type="ORF">DUI87_16925</name>
</gene>
<comment type="caution">
    <text evidence="1">The sequence shown here is derived from an EMBL/GenBank/DDBJ whole genome shotgun (WGS) entry which is preliminary data.</text>
</comment>
<dbReference type="AlphaFoldDB" id="A0A3M0K2S4"/>
<accession>A0A3M0K2S4</accession>
<reference evidence="1 2" key="1">
    <citation type="submission" date="2018-07" db="EMBL/GenBank/DDBJ databases">
        <title>A high quality draft genome assembly of the barn swallow (H. rustica rustica).</title>
        <authorList>
            <person name="Formenti G."/>
            <person name="Chiara M."/>
            <person name="Poveda L."/>
            <person name="Francoijs K.-J."/>
            <person name="Bonisoli-Alquati A."/>
            <person name="Canova L."/>
            <person name="Gianfranceschi L."/>
            <person name="Horner D.S."/>
            <person name="Saino N."/>
        </authorList>
    </citation>
    <scope>NUCLEOTIDE SEQUENCE [LARGE SCALE GENOMIC DNA]</scope>
    <source>
        <strain evidence="1">Chelidonia</strain>
        <tissue evidence="1">Blood</tissue>
    </source>
</reference>
<evidence type="ECO:0000313" key="1">
    <source>
        <dbReference type="EMBL" id="RMC07453.1"/>
    </source>
</evidence>
<evidence type="ECO:0000313" key="2">
    <source>
        <dbReference type="Proteomes" id="UP000269221"/>
    </source>
</evidence>
<sequence>MERHGGAEIPLQPLEDPMLEQNRLKPPFLYFVQSLSYSPNYVLHMSGRVLVGMGSNYQSRVTAEESKVLLDLWKVEEFLIGTCETQLKPQDNLNPSVLLITFITLPVDDEVSQWQDDPASVSSRGTEEDVFVLEFIPLFWHIFSGSTCSDVSVTAITGQFALNRIHLREAHSRHYYSRVCDFHPSPGKYGLAFDSLELPFVNVCTHHILVTQYIQVQKFLVPTHLHKALPRSDLDRCRRDPAFPHSLIVV</sequence>
<proteinExistence type="predicted"/>
<keyword evidence="2" id="KW-1185">Reference proteome</keyword>
<organism evidence="1 2">
    <name type="scientific">Hirundo rustica rustica</name>
    <dbReference type="NCBI Taxonomy" id="333673"/>
    <lineage>
        <taxon>Eukaryota</taxon>
        <taxon>Metazoa</taxon>
        <taxon>Chordata</taxon>
        <taxon>Craniata</taxon>
        <taxon>Vertebrata</taxon>
        <taxon>Euteleostomi</taxon>
        <taxon>Archelosauria</taxon>
        <taxon>Archosauria</taxon>
        <taxon>Dinosauria</taxon>
        <taxon>Saurischia</taxon>
        <taxon>Theropoda</taxon>
        <taxon>Coelurosauria</taxon>
        <taxon>Aves</taxon>
        <taxon>Neognathae</taxon>
        <taxon>Neoaves</taxon>
        <taxon>Telluraves</taxon>
        <taxon>Australaves</taxon>
        <taxon>Passeriformes</taxon>
        <taxon>Sylvioidea</taxon>
        <taxon>Hirundinidae</taxon>
        <taxon>Hirundo</taxon>
    </lineage>
</organism>
<dbReference type="EMBL" id="QRBI01000120">
    <property type="protein sequence ID" value="RMC07453.1"/>
    <property type="molecule type" value="Genomic_DNA"/>
</dbReference>